<dbReference type="PANTHER" id="PTHR30636:SF3">
    <property type="entry name" value="UPF0701 PROTEIN YICC"/>
    <property type="match status" value="1"/>
</dbReference>
<dbReference type="InterPro" id="IPR013551">
    <property type="entry name" value="YicC-like_C"/>
</dbReference>
<dbReference type="RefSeq" id="WP_016473714.1">
    <property type="nucleotide sequence ID" value="NZ_KE150480.1"/>
</dbReference>
<proteinExistence type="inferred from homology"/>
<dbReference type="PATRIC" id="fig|1203554.3.peg.259"/>
<comment type="cofactor">
    <cofactor evidence="1">
        <name>a divalent metal cation</name>
        <dbReference type="ChEBI" id="CHEBI:60240"/>
    </cofactor>
</comment>
<dbReference type="GO" id="GO:0004521">
    <property type="term" value="F:RNA endonuclease activity"/>
    <property type="evidence" value="ECO:0007669"/>
    <property type="project" value="InterPro"/>
</dbReference>
<organism evidence="8 9">
    <name type="scientific">Sutterella wadsworthensis HGA0223</name>
    <dbReference type="NCBI Taxonomy" id="1203554"/>
    <lineage>
        <taxon>Bacteria</taxon>
        <taxon>Pseudomonadati</taxon>
        <taxon>Pseudomonadota</taxon>
        <taxon>Betaproteobacteria</taxon>
        <taxon>Burkholderiales</taxon>
        <taxon>Sutterellaceae</taxon>
        <taxon>Sutterella</taxon>
    </lineage>
</organism>
<feature type="domain" description="Endoribonuclease YicC-like N-terminal" evidence="6">
    <location>
        <begin position="4"/>
        <end position="155"/>
    </location>
</feature>
<dbReference type="InterPro" id="IPR005229">
    <property type="entry name" value="YicC/YloC-like"/>
</dbReference>
<evidence type="ECO:0000259" key="7">
    <source>
        <dbReference type="Pfam" id="PF08340"/>
    </source>
</evidence>
<dbReference type="GO" id="GO:0016787">
    <property type="term" value="F:hydrolase activity"/>
    <property type="evidence" value="ECO:0007669"/>
    <property type="project" value="UniProtKB-KW"/>
</dbReference>
<keyword evidence="4" id="KW-0378">Hydrolase</keyword>
<evidence type="ECO:0000259" key="6">
    <source>
        <dbReference type="Pfam" id="PF03755"/>
    </source>
</evidence>
<evidence type="ECO:0000256" key="1">
    <source>
        <dbReference type="ARBA" id="ARBA00001968"/>
    </source>
</evidence>
<gene>
    <name evidence="8" type="ORF">HMPREF1476_00281</name>
</gene>
<dbReference type="Proteomes" id="UP000014400">
    <property type="component" value="Unassembled WGS sequence"/>
</dbReference>
<evidence type="ECO:0000313" key="9">
    <source>
        <dbReference type="Proteomes" id="UP000014400"/>
    </source>
</evidence>
<comment type="similarity">
    <text evidence="5">Belongs to the YicC/YloC family.</text>
</comment>
<keyword evidence="3" id="KW-0255">Endonuclease</keyword>
<evidence type="ECO:0000256" key="3">
    <source>
        <dbReference type="ARBA" id="ARBA00022759"/>
    </source>
</evidence>
<dbReference type="AlphaFoldDB" id="S3CNB8"/>
<dbReference type="Pfam" id="PF03755">
    <property type="entry name" value="YicC-like_N"/>
    <property type="match status" value="1"/>
</dbReference>
<accession>S3CNB8</accession>
<dbReference type="InterPro" id="IPR013527">
    <property type="entry name" value="YicC-like_N"/>
</dbReference>
<dbReference type="NCBIfam" id="TIGR00255">
    <property type="entry name" value="YicC/YloC family endoribonuclease"/>
    <property type="match status" value="1"/>
</dbReference>
<protein>
    <submittedName>
        <fullName evidence="8">TIGR00255 family protein</fullName>
    </submittedName>
</protein>
<dbReference type="EMBL" id="ATCF01000004">
    <property type="protein sequence ID" value="EPE02045.1"/>
    <property type="molecule type" value="Genomic_DNA"/>
</dbReference>
<keyword evidence="9" id="KW-1185">Reference proteome</keyword>
<evidence type="ECO:0000256" key="4">
    <source>
        <dbReference type="ARBA" id="ARBA00022801"/>
    </source>
</evidence>
<evidence type="ECO:0000256" key="2">
    <source>
        <dbReference type="ARBA" id="ARBA00022722"/>
    </source>
</evidence>
<evidence type="ECO:0000256" key="5">
    <source>
        <dbReference type="ARBA" id="ARBA00035648"/>
    </source>
</evidence>
<dbReference type="Pfam" id="PF08340">
    <property type="entry name" value="YicC-like_C"/>
    <property type="match status" value="1"/>
</dbReference>
<dbReference type="STRING" id="1203554.HMPREF1476_00281"/>
<sequence>MPSIASMTGYFAADGMTPAGTVTVECRSVNSRFLDLTLRLDDTLRFAEPAIRERLQKRLTRGKVEVRMSLSADESALPAQINESALKRLLELQSAVLRHSPEAAELSVSEILEMPGIAHTPQTDKDELLQAVLAVLDKTLDGFIAAREREGAALAKVINGYMDKMTSVVEEVRAAIPQILAQLQAKLAARLEDALSQTLTQQGTLTKEEITERIRQEVTLYAMRMDVDEEMNRLTTHIAEVRRLLAAGGAVGRKLDFMAQEMNREANTLGSKAAAIEMTQASLSLKITIDQMREQIQNLE</sequence>
<dbReference type="eggNOG" id="COG1561">
    <property type="taxonomic scope" value="Bacteria"/>
</dbReference>
<keyword evidence="2" id="KW-0540">Nuclease</keyword>
<evidence type="ECO:0000313" key="8">
    <source>
        <dbReference type="EMBL" id="EPE02045.1"/>
    </source>
</evidence>
<name>S3CNB8_9BURK</name>
<comment type="caution">
    <text evidence="8">The sequence shown here is derived from an EMBL/GenBank/DDBJ whole genome shotgun (WGS) entry which is preliminary data.</text>
</comment>
<feature type="domain" description="Endoribonuclease YicC-like C-terminal" evidence="7">
    <location>
        <begin position="177"/>
        <end position="300"/>
    </location>
</feature>
<dbReference type="HOGENOM" id="CLU_076609_2_0_4"/>
<reference evidence="8 9" key="1">
    <citation type="submission" date="2013-04" db="EMBL/GenBank/DDBJ databases">
        <title>The Genome Sequence of Sutterella wadsworthensis HGA0223.</title>
        <authorList>
            <consortium name="The Broad Institute Genomics Platform"/>
            <person name="Earl A."/>
            <person name="Ward D."/>
            <person name="Feldgarden M."/>
            <person name="Gevers D."/>
            <person name="Schmidt T.M."/>
            <person name="Dover J."/>
            <person name="Dai D."/>
            <person name="Walker B."/>
            <person name="Young S."/>
            <person name="Zeng Q."/>
            <person name="Gargeya S."/>
            <person name="Fitzgerald M."/>
            <person name="Haas B."/>
            <person name="Abouelleil A."/>
            <person name="Allen A.W."/>
            <person name="Alvarado L."/>
            <person name="Arachchi H.M."/>
            <person name="Berlin A.M."/>
            <person name="Chapman S.B."/>
            <person name="Gainer-Dewar J."/>
            <person name="Goldberg J."/>
            <person name="Griggs A."/>
            <person name="Gujja S."/>
            <person name="Hansen M."/>
            <person name="Howarth C."/>
            <person name="Imamovic A."/>
            <person name="Ireland A."/>
            <person name="Larimer J."/>
            <person name="McCowan C."/>
            <person name="Murphy C."/>
            <person name="Pearson M."/>
            <person name="Poon T.W."/>
            <person name="Priest M."/>
            <person name="Roberts A."/>
            <person name="Saif S."/>
            <person name="Shea T."/>
            <person name="Sisk P."/>
            <person name="Sykes S."/>
            <person name="Wortman J."/>
            <person name="Nusbaum C."/>
            <person name="Birren B."/>
        </authorList>
    </citation>
    <scope>NUCLEOTIDE SEQUENCE [LARGE SCALE GENOMIC DNA]</scope>
    <source>
        <strain evidence="8 9">HGA0223</strain>
    </source>
</reference>
<dbReference type="PANTHER" id="PTHR30636">
    <property type="entry name" value="UPF0701 PROTEIN YICC"/>
    <property type="match status" value="1"/>
</dbReference>